<keyword evidence="2" id="KW-1185">Reference proteome</keyword>
<sequence>MRFLYLYFVIFSISTLQKEVDKRTFSFSFFNAPLKQVIGAVEKKTGYHFNYVSKYIEDGHPVSFKVSSASLVQVLDLCFKGQRLTYRVVPAEKAIEVIPAAALLKRK</sequence>
<reference evidence="1 2" key="1">
    <citation type="submission" date="2019-03" db="EMBL/GenBank/DDBJ databases">
        <title>Genomic Encyclopedia of Type Strains, Phase IV (KMG-IV): sequencing the most valuable type-strain genomes for metagenomic binning, comparative biology and taxonomic classification.</title>
        <authorList>
            <person name="Goeker M."/>
        </authorList>
    </citation>
    <scope>NUCLEOTIDE SEQUENCE [LARGE SCALE GENOMIC DNA]</scope>
    <source>
        <strain evidence="1 2">DSM 100059</strain>
    </source>
</reference>
<organism evidence="1 2">
    <name type="scientific">Dinghuibacter silviterrae</name>
    <dbReference type="NCBI Taxonomy" id="1539049"/>
    <lineage>
        <taxon>Bacteria</taxon>
        <taxon>Pseudomonadati</taxon>
        <taxon>Bacteroidota</taxon>
        <taxon>Chitinophagia</taxon>
        <taxon>Chitinophagales</taxon>
        <taxon>Chitinophagaceae</taxon>
        <taxon>Dinghuibacter</taxon>
    </lineage>
</organism>
<dbReference type="RefSeq" id="WP_133992159.1">
    <property type="nucleotide sequence ID" value="NZ_SODV01000001.1"/>
</dbReference>
<dbReference type="AlphaFoldDB" id="A0A4R8DSU2"/>
<dbReference type="Proteomes" id="UP000294498">
    <property type="component" value="Unassembled WGS sequence"/>
</dbReference>
<proteinExistence type="predicted"/>
<name>A0A4R8DSU2_9BACT</name>
<gene>
    <name evidence="1" type="ORF">EDB95_1492</name>
</gene>
<comment type="caution">
    <text evidence="1">The sequence shown here is derived from an EMBL/GenBank/DDBJ whole genome shotgun (WGS) entry which is preliminary data.</text>
</comment>
<evidence type="ECO:0000313" key="2">
    <source>
        <dbReference type="Proteomes" id="UP000294498"/>
    </source>
</evidence>
<accession>A0A4R8DSU2</accession>
<evidence type="ECO:0000313" key="1">
    <source>
        <dbReference type="EMBL" id="TDX00467.1"/>
    </source>
</evidence>
<protein>
    <recommendedName>
        <fullName evidence="3">Secretin/TonB short N-terminal domain-containing protein</fullName>
    </recommendedName>
</protein>
<dbReference type="EMBL" id="SODV01000001">
    <property type="protein sequence ID" value="TDX00467.1"/>
    <property type="molecule type" value="Genomic_DNA"/>
</dbReference>
<evidence type="ECO:0008006" key="3">
    <source>
        <dbReference type="Google" id="ProtNLM"/>
    </source>
</evidence>